<dbReference type="GO" id="GO:0046872">
    <property type="term" value="F:metal ion binding"/>
    <property type="evidence" value="ECO:0007669"/>
    <property type="project" value="UniProtKB-KW"/>
</dbReference>
<evidence type="ECO:0000313" key="9">
    <source>
        <dbReference type="Proteomes" id="UP001176960"/>
    </source>
</evidence>
<accession>A0AA35UHU6</accession>
<dbReference type="InterPro" id="IPR043147">
    <property type="entry name" value="Penicillin_amidase_A-knob"/>
</dbReference>
<dbReference type="PANTHER" id="PTHR34218:SF4">
    <property type="entry name" value="ACYL-HOMOSERINE LACTONE ACYLASE QUIP"/>
    <property type="match status" value="1"/>
</dbReference>
<dbReference type="AlphaFoldDB" id="A0AA35UHU6"/>
<comment type="cofactor">
    <cofactor evidence="5">
        <name>Ca(2+)</name>
        <dbReference type="ChEBI" id="CHEBI:29108"/>
    </cofactor>
    <text evidence="5">Binds 1 Ca(2+) ion per dimer.</text>
</comment>
<evidence type="ECO:0000256" key="6">
    <source>
        <dbReference type="SAM" id="MobiDB-lite"/>
    </source>
</evidence>
<keyword evidence="5" id="KW-0479">Metal-binding</keyword>
<dbReference type="PIRSF" id="PIRSF001227">
    <property type="entry name" value="Pen_acylase"/>
    <property type="match status" value="1"/>
</dbReference>
<dbReference type="InterPro" id="IPR023343">
    <property type="entry name" value="Penicillin_amidase_dom1"/>
</dbReference>
<evidence type="ECO:0000256" key="7">
    <source>
        <dbReference type="SAM" id="Phobius"/>
    </source>
</evidence>
<dbReference type="Gene3D" id="1.10.1400.10">
    <property type="match status" value="1"/>
</dbReference>
<dbReference type="InterPro" id="IPR043146">
    <property type="entry name" value="Penicillin_amidase_N_B-knob"/>
</dbReference>
<evidence type="ECO:0000256" key="4">
    <source>
        <dbReference type="PIRSR" id="PIRSR001227-1"/>
    </source>
</evidence>
<keyword evidence="7" id="KW-0472">Membrane</keyword>
<dbReference type="Proteomes" id="UP001176960">
    <property type="component" value="Unassembled WGS sequence"/>
</dbReference>
<gene>
    <name evidence="8" type="ORF">LMG32879_002508</name>
</gene>
<dbReference type="CDD" id="cd03747">
    <property type="entry name" value="Ntn_PGA_like"/>
    <property type="match status" value="1"/>
</dbReference>
<dbReference type="EMBL" id="CATKSH010000020">
    <property type="protein sequence ID" value="CAI9121659.1"/>
    <property type="molecule type" value="Genomic_DNA"/>
</dbReference>
<dbReference type="Pfam" id="PF01804">
    <property type="entry name" value="Penicil_amidase"/>
    <property type="match status" value="1"/>
</dbReference>
<evidence type="ECO:0000256" key="3">
    <source>
        <dbReference type="ARBA" id="ARBA00023145"/>
    </source>
</evidence>
<comment type="caution">
    <text evidence="8">The sequence shown here is derived from an EMBL/GenBank/DDBJ whole genome shotgun (WGS) entry which is preliminary data.</text>
</comment>
<keyword evidence="9" id="KW-1185">Reference proteome</keyword>
<dbReference type="RefSeq" id="WP_289842846.1">
    <property type="nucleotide sequence ID" value="NZ_CATKSH010000020.1"/>
</dbReference>
<feature type="region of interest" description="Disordered" evidence="6">
    <location>
        <begin position="247"/>
        <end position="283"/>
    </location>
</feature>
<feature type="transmembrane region" description="Helical" evidence="7">
    <location>
        <begin position="27"/>
        <end position="53"/>
    </location>
</feature>
<dbReference type="Gene3D" id="3.60.20.10">
    <property type="entry name" value="Glutamine Phosphoribosylpyrophosphate, subunit 1, domain 1"/>
    <property type="match status" value="1"/>
</dbReference>
<name>A0AA35UHU6_9PROT</name>
<feature type="compositionally biased region" description="Polar residues" evidence="6">
    <location>
        <begin position="259"/>
        <end position="271"/>
    </location>
</feature>
<proteinExistence type="inferred from homology"/>
<evidence type="ECO:0000256" key="1">
    <source>
        <dbReference type="ARBA" id="ARBA00006586"/>
    </source>
</evidence>
<dbReference type="SUPFAM" id="SSF56235">
    <property type="entry name" value="N-terminal nucleophile aminohydrolases (Ntn hydrolases)"/>
    <property type="match status" value="1"/>
</dbReference>
<organism evidence="8 9">
    <name type="scientific">Brytella acorum</name>
    <dbReference type="NCBI Taxonomy" id="2959299"/>
    <lineage>
        <taxon>Bacteria</taxon>
        <taxon>Pseudomonadati</taxon>
        <taxon>Pseudomonadota</taxon>
        <taxon>Alphaproteobacteria</taxon>
        <taxon>Acetobacterales</taxon>
        <taxon>Acetobacteraceae</taxon>
        <taxon>Brytella</taxon>
    </lineage>
</organism>
<keyword evidence="7" id="KW-1133">Transmembrane helix</keyword>
<dbReference type="Gene3D" id="2.30.120.10">
    <property type="match status" value="1"/>
</dbReference>
<dbReference type="InterPro" id="IPR014395">
    <property type="entry name" value="Pen/GL7ACA/AHL_acylase"/>
</dbReference>
<dbReference type="InterPro" id="IPR002692">
    <property type="entry name" value="S45"/>
</dbReference>
<dbReference type="GO" id="GO:0016811">
    <property type="term" value="F:hydrolase activity, acting on carbon-nitrogen (but not peptide) bonds, in linear amides"/>
    <property type="evidence" value="ECO:0007669"/>
    <property type="project" value="InterPro"/>
</dbReference>
<evidence type="ECO:0000256" key="5">
    <source>
        <dbReference type="PIRSR" id="PIRSR001227-2"/>
    </source>
</evidence>
<dbReference type="GO" id="GO:0017000">
    <property type="term" value="P:antibiotic biosynthetic process"/>
    <property type="evidence" value="ECO:0007669"/>
    <property type="project" value="InterPro"/>
</dbReference>
<reference evidence="8" key="1">
    <citation type="submission" date="2023-03" db="EMBL/GenBank/DDBJ databases">
        <authorList>
            <person name="Cleenwerck I."/>
        </authorList>
    </citation>
    <scope>NUCLEOTIDE SEQUENCE</scope>
    <source>
        <strain evidence="8">LMG 32879</strain>
    </source>
</reference>
<feature type="active site" description="Nucleophile" evidence="4">
    <location>
        <position position="280"/>
    </location>
</feature>
<dbReference type="PANTHER" id="PTHR34218">
    <property type="entry name" value="PEPTIDASE S45 PENICILLIN AMIDASE"/>
    <property type="match status" value="1"/>
</dbReference>
<sequence length="816" mass="87878">MTRMNTTPDLSSARIPSVRKPFPRRPLTVAVTVAAGLSGIVAVGLVLAGGYGWHILHASRPQLDGQHALPGLSSSVSIARDADGVPTLTARNREDLARALGFLHGQERFFEMDLLRRTGGGTLSELVGPVALSLDRRHRLHRFRARAGRLLASQSDEARAVLDAYTKGVNAGLNALGHAPFEYTILRAAPTPWTAEDSLLVVDAMYFDLQSDNGEAQQLRGTLTAALGPEMTAFLDPEITAFDAPDDGSVSALPPMPTTRPNGTNATSGMSQPPPAEHGSNSFAISGALTRTGSAMIANDMHLDLGVPNIWYRARQIVAAPDGPAPMLDLNGVTLPGMPFQVVGTNGAVAWGFTDGYVESGDLIRLDMVPAERENVLPRYQTPNGPRTVEILDEPLCAARAPCRPNRIEQTVWGPIMGHDSSGAPLVWRWSAEDDNAIGMEGFLDIERATDIRHALDAAHRAALPAENMLVGDRAGHIAWTIIGMIPRRVGLNDRLPHSWANGTHGWNGYLTPAEVPEIIDPPGGRLWTANGRIVGGAALATLGDGGYADGMRASQIRDRLQARDSFTETDLKAIQLDDHATQIAGWQTLLLRALDRHAQEPAYAGYREAVMRWGGHAVPESIGYRLVRTYREHAIATIFGAWAGGLNVPVHHGLRAPARSAWAVEKMLTDRPPALVPPGSTSWDATEDRLLADLTRDVWKAGGLDHYRWGAFNHVGIHHPLARVVPLLGFLTDPPDVPEAGDTLVPRVQSPGFGASERIVVSPGHEQSALFEMPAGQAANPLSPYFLRGHEAWVNGQARALLPGRTETTLTLVPR</sequence>
<protein>
    <submittedName>
        <fullName evidence="8">Penicillin acylase family protein</fullName>
    </submittedName>
</protein>
<comment type="similarity">
    <text evidence="1">Belongs to the peptidase S45 family.</text>
</comment>
<evidence type="ECO:0000313" key="8">
    <source>
        <dbReference type="EMBL" id="CAI9121659.1"/>
    </source>
</evidence>
<dbReference type="InterPro" id="IPR029055">
    <property type="entry name" value="Ntn_hydrolases_N"/>
</dbReference>
<dbReference type="Gene3D" id="1.10.439.10">
    <property type="entry name" value="Penicillin Amidohydrolase, domain 1"/>
    <property type="match status" value="1"/>
</dbReference>
<evidence type="ECO:0000256" key="2">
    <source>
        <dbReference type="ARBA" id="ARBA00022801"/>
    </source>
</evidence>
<keyword evidence="7" id="KW-0812">Transmembrane</keyword>
<keyword evidence="5" id="KW-0106">Calcium</keyword>
<keyword evidence="2" id="KW-0378">Hydrolase</keyword>
<keyword evidence="3" id="KW-0865">Zymogen</keyword>
<feature type="binding site" evidence="5">
    <location>
        <position position="362"/>
    </location>
    <ligand>
        <name>Ca(2+)</name>
        <dbReference type="ChEBI" id="CHEBI:29108"/>
    </ligand>
</feature>